<dbReference type="CTD" id="9802332"/>
<organism evidence="2">
    <name type="scientific">Caenorhabditis remanei</name>
    <name type="common">Caenorhabditis vulgaris</name>
    <dbReference type="NCBI Taxonomy" id="31234"/>
    <lineage>
        <taxon>Eukaryota</taxon>
        <taxon>Metazoa</taxon>
        <taxon>Ecdysozoa</taxon>
        <taxon>Nematoda</taxon>
        <taxon>Chromadorea</taxon>
        <taxon>Rhabditida</taxon>
        <taxon>Rhabditina</taxon>
        <taxon>Rhabditomorpha</taxon>
        <taxon>Rhabditoidea</taxon>
        <taxon>Rhabditidae</taxon>
        <taxon>Peloderinae</taxon>
        <taxon>Caenorhabditis</taxon>
    </lineage>
</organism>
<dbReference type="Proteomes" id="UP000008281">
    <property type="component" value="Unassembled WGS sequence"/>
</dbReference>
<name>E3MIT0_CAERE</name>
<accession>E3MIT0</accession>
<dbReference type="KEGG" id="crq:GCK72_011546"/>
<evidence type="ECO:0000313" key="2">
    <source>
        <dbReference type="Proteomes" id="UP000008281"/>
    </source>
</evidence>
<dbReference type="OMA" id="WINESRR"/>
<dbReference type="Pfam" id="PF06542">
    <property type="entry name" value="PHA-1"/>
    <property type="match status" value="1"/>
</dbReference>
<dbReference type="EMBL" id="DS268448">
    <property type="protein sequence ID" value="EFP02601.1"/>
    <property type="molecule type" value="Genomic_DNA"/>
</dbReference>
<keyword evidence="2" id="KW-1185">Reference proteome</keyword>
<dbReference type="RefSeq" id="XP_003103991.2">
    <property type="nucleotide sequence ID" value="XM_003103943.2"/>
</dbReference>
<proteinExistence type="predicted"/>
<protein>
    <submittedName>
        <fullName evidence="1">Uncharacterized protein</fullName>
    </submittedName>
</protein>
<dbReference type="OrthoDB" id="77564at2759"/>
<evidence type="ECO:0000313" key="1">
    <source>
        <dbReference type="EMBL" id="EFP02601.1"/>
    </source>
</evidence>
<dbReference type="AlphaFoldDB" id="E3MIT0"/>
<sequence>MSLSNCVTEIFYAKVFTNQHLLENILCYLSDDFMNNLNIRLINKSINNTFLRLISRNHQRMKIEYIPHPEEIEIQPKDFIYVNYRKIDNYAVSGYFTFLSTAVGVKVEKIITKRLSYLGNKFKHKLHNLIHSQLIGGCGKYIESLIGLEELCDGCEKCSNIAKKCLEYGPLRISTLQTMTYSKNYKKLHVTDKLFEDIAEYCISKSNNKKECFKELDKTIQSTISCDTLVIWINESRRIPYDDAFLKYDHRHMPREVLEKILRNWSVKSVKLNMIFYTDGGICSVDWLQYDYFTPVRLNDPYSITEKSSDLKFSHVDVRMSDSIYCVRGFGNHHSEIIVPRGYHNFIPNIRRLFPTDKISIDLSHWFYIAETDIEKKMSTILQVVTMEKQRKLSLSMRFFVKSSIVKKVNEETNKAELRKLAPKYRHRGVNVQSCVRRSLPIDDVDQYLEEFNQEKWIGRRFQVRNTENLFNFNLDVYIKEKELEEGFDKELLQEYPNSFVGHFYE</sequence>
<dbReference type="GeneID" id="9802332"/>
<dbReference type="InterPro" id="IPR009497">
    <property type="entry name" value="Regulator_protein_PHA-1"/>
</dbReference>
<reference evidence="1" key="1">
    <citation type="submission" date="2007-07" db="EMBL/GenBank/DDBJ databases">
        <title>PCAP assembly of the Caenorhabditis remanei genome.</title>
        <authorList>
            <consortium name="The Caenorhabditis remanei Sequencing Consortium"/>
            <person name="Wilson R.K."/>
        </authorList>
    </citation>
    <scope>NUCLEOTIDE SEQUENCE [LARGE SCALE GENOMIC DNA]</scope>
    <source>
        <strain evidence="1">PB4641</strain>
    </source>
</reference>
<gene>
    <name evidence="1" type="ORF">CRE_02445</name>
</gene>
<dbReference type="eggNOG" id="ENOG502TJM2">
    <property type="taxonomic scope" value="Eukaryota"/>
</dbReference>
<dbReference type="InParanoid" id="E3MIT0"/>
<dbReference type="HOGENOM" id="CLU_039877_0_0_1"/>